<proteinExistence type="predicted"/>
<protein>
    <submittedName>
        <fullName evidence="2">Uncharacterized protein</fullName>
    </submittedName>
</protein>
<dbReference type="AlphaFoldDB" id="A0A8J3EHE1"/>
<dbReference type="Proteomes" id="UP000617145">
    <property type="component" value="Unassembled WGS sequence"/>
</dbReference>
<comment type="caution">
    <text evidence="2">The sequence shown here is derived from an EMBL/GenBank/DDBJ whole genome shotgun (WGS) entry which is preliminary data.</text>
</comment>
<evidence type="ECO:0000313" key="3">
    <source>
        <dbReference type="Proteomes" id="UP000617145"/>
    </source>
</evidence>
<keyword evidence="1" id="KW-0175">Coiled coil</keyword>
<keyword evidence="3" id="KW-1185">Reference proteome</keyword>
<dbReference type="RefSeq" id="WP_188790353.1">
    <property type="nucleotide sequence ID" value="NZ_BMJV01000004.1"/>
</dbReference>
<dbReference type="EMBL" id="BMJV01000004">
    <property type="protein sequence ID" value="GGG73866.1"/>
    <property type="molecule type" value="Genomic_DNA"/>
</dbReference>
<gene>
    <name evidence="2" type="ORF">GCM10011415_22830</name>
</gene>
<reference evidence="2" key="2">
    <citation type="submission" date="2020-09" db="EMBL/GenBank/DDBJ databases">
        <authorList>
            <person name="Sun Q."/>
            <person name="Zhou Y."/>
        </authorList>
    </citation>
    <scope>NUCLEOTIDE SEQUENCE</scope>
    <source>
        <strain evidence="2">CGMCC 1.15762</strain>
    </source>
</reference>
<evidence type="ECO:0000313" key="2">
    <source>
        <dbReference type="EMBL" id="GGG73866.1"/>
    </source>
</evidence>
<feature type="coiled-coil region" evidence="1">
    <location>
        <begin position="27"/>
        <end position="68"/>
    </location>
</feature>
<organism evidence="2 3">
    <name type="scientific">Salipiger pallidus</name>
    <dbReference type="NCBI Taxonomy" id="1775170"/>
    <lineage>
        <taxon>Bacteria</taxon>
        <taxon>Pseudomonadati</taxon>
        <taxon>Pseudomonadota</taxon>
        <taxon>Alphaproteobacteria</taxon>
        <taxon>Rhodobacterales</taxon>
        <taxon>Roseobacteraceae</taxon>
        <taxon>Salipiger</taxon>
    </lineage>
</organism>
<accession>A0A8J3EHE1</accession>
<reference evidence="2" key="1">
    <citation type="journal article" date="2014" name="Int. J. Syst. Evol. Microbiol.">
        <title>Complete genome sequence of Corynebacterium casei LMG S-19264T (=DSM 44701T), isolated from a smear-ripened cheese.</title>
        <authorList>
            <consortium name="US DOE Joint Genome Institute (JGI-PGF)"/>
            <person name="Walter F."/>
            <person name="Albersmeier A."/>
            <person name="Kalinowski J."/>
            <person name="Ruckert C."/>
        </authorList>
    </citation>
    <scope>NUCLEOTIDE SEQUENCE</scope>
    <source>
        <strain evidence="2">CGMCC 1.15762</strain>
    </source>
</reference>
<evidence type="ECO:0000256" key="1">
    <source>
        <dbReference type="SAM" id="Coils"/>
    </source>
</evidence>
<sequence length="118" mass="13919">MTKIKADMGLIRYSRGRTSDMGEEAHHDDQRARLDHAKAQLDEWNAQIDKLEAEMDRHSLEARKFYAKTLELMRYQRNEAEKHLTTARETSDDAWDDVKDRFEIAWTGIMDALHRASR</sequence>
<name>A0A8J3EHE1_9RHOB</name>